<reference evidence="2 3" key="1">
    <citation type="submission" date="2018-11" db="EMBL/GenBank/DDBJ databases">
        <authorList>
            <person name="Zhou Z."/>
            <person name="Wang G."/>
        </authorList>
    </citation>
    <scope>NUCLEOTIDE SEQUENCE [LARGE SCALE GENOMIC DNA]</scope>
    <source>
        <strain evidence="2 3">KCTC42998</strain>
    </source>
</reference>
<accession>A0A3P1CX89</accession>
<dbReference type="Proteomes" id="UP000274271">
    <property type="component" value="Unassembled WGS sequence"/>
</dbReference>
<sequence length="131" mass="14218">MKTLFASALIALTLGSLSASFATDNKEVAEAKTTYRSVVYPVINSTKVRVNVIKDKSARIKISLKNEAGETLAVEQLGKGHESSAIRFDMNQLEDGIYQVVISDGTTQQVKEVKLQTSAPTVATERQIAMN</sequence>
<dbReference type="AlphaFoldDB" id="A0A3P1CX89"/>
<proteinExistence type="predicted"/>
<comment type="caution">
    <text evidence="2">The sequence shown here is derived from an EMBL/GenBank/DDBJ whole genome shotgun (WGS) entry which is preliminary data.</text>
</comment>
<name>A0A3P1CX89_9BACT</name>
<gene>
    <name evidence="2" type="ORF">EHT87_06720</name>
</gene>
<keyword evidence="3" id="KW-1185">Reference proteome</keyword>
<dbReference type="RefSeq" id="WP_124905080.1">
    <property type="nucleotide sequence ID" value="NZ_RQJP01000001.1"/>
</dbReference>
<organism evidence="2 3">
    <name type="scientific">Larkinella knui</name>
    <dbReference type="NCBI Taxonomy" id="2025310"/>
    <lineage>
        <taxon>Bacteria</taxon>
        <taxon>Pseudomonadati</taxon>
        <taxon>Bacteroidota</taxon>
        <taxon>Cytophagia</taxon>
        <taxon>Cytophagales</taxon>
        <taxon>Spirosomataceae</taxon>
        <taxon>Larkinella</taxon>
    </lineage>
</organism>
<keyword evidence="1" id="KW-0732">Signal</keyword>
<protein>
    <recommendedName>
        <fullName evidence="4">T9SS C-terminal target domain-containing protein</fullName>
    </recommendedName>
</protein>
<evidence type="ECO:0000256" key="1">
    <source>
        <dbReference type="SAM" id="SignalP"/>
    </source>
</evidence>
<evidence type="ECO:0000313" key="3">
    <source>
        <dbReference type="Proteomes" id="UP000274271"/>
    </source>
</evidence>
<dbReference type="EMBL" id="RQJP01000001">
    <property type="protein sequence ID" value="RRB17961.1"/>
    <property type="molecule type" value="Genomic_DNA"/>
</dbReference>
<feature type="chain" id="PRO_5018189369" description="T9SS C-terminal target domain-containing protein" evidence="1">
    <location>
        <begin position="22"/>
        <end position="131"/>
    </location>
</feature>
<dbReference type="OrthoDB" id="956622at2"/>
<feature type="signal peptide" evidence="1">
    <location>
        <begin position="1"/>
        <end position="21"/>
    </location>
</feature>
<evidence type="ECO:0000313" key="2">
    <source>
        <dbReference type="EMBL" id="RRB17961.1"/>
    </source>
</evidence>
<evidence type="ECO:0008006" key="4">
    <source>
        <dbReference type="Google" id="ProtNLM"/>
    </source>
</evidence>